<proteinExistence type="predicted"/>
<comment type="caution">
    <text evidence="1">The sequence shown here is derived from an EMBL/GenBank/DDBJ whole genome shotgun (WGS) entry which is preliminary data.</text>
</comment>
<gene>
    <name evidence="1" type="ORF">JG688_00015773</name>
</gene>
<reference evidence="1" key="1">
    <citation type="submission" date="2021-01" db="EMBL/GenBank/DDBJ databases">
        <title>Phytophthora aleatoria, a newly-described species from Pinus radiata is distinct from Phytophthora cactorum isolates based on comparative genomics.</title>
        <authorList>
            <person name="Mcdougal R."/>
            <person name="Panda P."/>
            <person name="Williams N."/>
            <person name="Studholme D.J."/>
        </authorList>
    </citation>
    <scope>NUCLEOTIDE SEQUENCE</scope>
    <source>
        <strain evidence="1">NZFS 4037</strain>
    </source>
</reference>
<dbReference type="Proteomes" id="UP000709295">
    <property type="component" value="Unassembled WGS sequence"/>
</dbReference>
<evidence type="ECO:0000313" key="1">
    <source>
        <dbReference type="EMBL" id="KAG6946910.1"/>
    </source>
</evidence>
<sequence>MPRGLKTPFQDGHDIKYALEISKRHPETCAVLASASIFGQVHPVQICLKAKREPQT</sequence>
<protein>
    <submittedName>
        <fullName evidence="1">Uncharacterized protein</fullName>
    </submittedName>
</protein>
<name>A0A8J5IJH3_9STRA</name>
<dbReference type="EMBL" id="JAENGY010001788">
    <property type="protein sequence ID" value="KAG6946910.1"/>
    <property type="molecule type" value="Genomic_DNA"/>
</dbReference>
<keyword evidence="2" id="KW-1185">Reference proteome</keyword>
<evidence type="ECO:0000313" key="2">
    <source>
        <dbReference type="Proteomes" id="UP000709295"/>
    </source>
</evidence>
<organism evidence="1 2">
    <name type="scientific">Phytophthora aleatoria</name>
    <dbReference type="NCBI Taxonomy" id="2496075"/>
    <lineage>
        <taxon>Eukaryota</taxon>
        <taxon>Sar</taxon>
        <taxon>Stramenopiles</taxon>
        <taxon>Oomycota</taxon>
        <taxon>Peronosporomycetes</taxon>
        <taxon>Peronosporales</taxon>
        <taxon>Peronosporaceae</taxon>
        <taxon>Phytophthora</taxon>
    </lineage>
</organism>
<accession>A0A8J5IJH3</accession>
<dbReference type="AlphaFoldDB" id="A0A8J5IJH3"/>